<dbReference type="EMBL" id="RJUF01000183">
    <property type="protein sequence ID" value="MCP9765433.1"/>
    <property type="molecule type" value="Genomic_DNA"/>
</dbReference>
<comment type="caution">
    <text evidence="2">The sequence shown here is derived from an EMBL/GenBank/DDBJ whole genome shotgun (WGS) entry which is preliminary data.</text>
</comment>
<dbReference type="Proteomes" id="UP001204144">
    <property type="component" value="Unassembled WGS sequence"/>
</dbReference>
<evidence type="ECO:0000313" key="2">
    <source>
        <dbReference type="EMBL" id="MCP9765433.1"/>
    </source>
</evidence>
<organism evidence="2 3">
    <name type="scientific">Lacihabitans soyangensis</name>
    <dbReference type="NCBI Taxonomy" id="869394"/>
    <lineage>
        <taxon>Bacteria</taxon>
        <taxon>Pseudomonadati</taxon>
        <taxon>Bacteroidota</taxon>
        <taxon>Cytophagia</taxon>
        <taxon>Cytophagales</taxon>
        <taxon>Leadbetterellaceae</taxon>
        <taxon>Lacihabitans</taxon>
    </lineage>
</organism>
<feature type="chain" id="PRO_5042050731" evidence="1">
    <location>
        <begin position="20"/>
        <end position="247"/>
    </location>
</feature>
<dbReference type="AlphaFoldDB" id="A0AAE3H5T8"/>
<name>A0AAE3H5T8_9BACT</name>
<feature type="signal peptide" evidence="1">
    <location>
        <begin position="1"/>
        <end position="19"/>
    </location>
</feature>
<reference evidence="2 3" key="1">
    <citation type="submission" date="2018-11" db="EMBL/GenBank/DDBJ databases">
        <title>Novel bacteria species description.</title>
        <authorList>
            <person name="Han J.-H."/>
        </authorList>
    </citation>
    <scope>NUCLEOTIDE SEQUENCE [LARGE SCALE GENOMIC DNA]</scope>
    <source>
        <strain evidence="2 3">KCTC23259</strain>
    </source>
</reference>
<sequence length="247" mass="29651">MKILILIVLCSFSFSGSFAQRITQTDQQLWLGYFNQIRFSNKWGLWFDTHFRTTDQFVKEPSKFLARVGAMYYINDNLKFTNGYTFANHFPEEAHPEISQPEHRLWHQFQQHNTYGKVRTMHWLRLEERFRRNYKDNQLVDGYRFDERIRANYLINVPLSKKGIVPKTFSAIVNDEVMLNLSKKNIYNTFDQNRLFVGLAYNVSSHSNLQFGYMNVYQQLAAGNRYLNLNTIRIFYFQNLDFRKKDK</sequence>
<dbReference type="RefSeq" id="WP_255039126.1">
    <property type="nucleotide sequence ID" value="NZ_RJUF01000183.1"/>
</dbReference>
<dbReference type="InterPro" id="IPR019619">
    <property type="entry name" value="DUF2490"/>
</dbReference>
<gene>
    <name evidence="2" type="ORF">EGI31_21060</name>
</gene>
<protein>
    <submittedName>
        <fullName evidence="2">DUF2490 domain-containing protein</fullName>
    </submittedName>
</protein>
<proteinExistence type="predicted"/>
<keyword evidence="1" id="KW-0732">Signal</keyword>
<evidence type="ECO:0000313" key="3">
    <source>
        <dbReference type="Proteomes" id="UP001204144"/>
    </source>
</evidence>
<accession>A0AAE3H5T8</accession>
<evidence type="ECO:0000256" key="1">
    <source>
        <dbReference type="SAM" id="SignalP"/>
    </source>
</evidence>
<dbReference type="Pfam" id="PF10677">
    <property type="entry name" value="DUF2490"/>
    <property type="match status" value="1"/>
</dbReference>
<keyword evidence="3" id="KW-1185">Reference proteome</keyword>